<proteinExistence type="predicted"/>
<keyword evidence="3" id="KW-1185">Reference proteome</keyword>
<dbReference type="Proteomes" id="UP001589608">
    <property type="component" value="Unassembled WGS sequence"/>
</dbReference>
<name>A0ABV5MN34_9ACTN</name>
<dbReference type="RefSeq" id="WP_223092419.1">
    <property type="nucleotide sequence ID" value="NZ_CP061913.1"/>
</dbReference>
<evidence type="ECO:0000313" key="3">
    <source>
        <dbReference type="Proteomes" id="UP001589608"/>
    </source>
</evidence>
<organism evidence="2 3">
    <name type="scientific">Dactylosporangium vinaceum</name>
    <dbReference type="NCBI Taxonomy" id="53362"/>
    <lineage>
        <taxon>Bacteria</taxon>
        <taxon>Bacillati</taxon>
        <taxon>Actinomycetota</taxon>
        <taxon>Actinomycetes</taxon>
        <taxon>Micromonosporales</taxon>
        <taxon>Micromonosporaceae</taxon>
        <taxon>Dactylosporangium</taxon>
    </lineage>
</organism>
<evidence type="ECO:0000313" key="2">
    <source>
        <dbReference type="EMBL" id="MFB9450267.1"/>
    </source>
</evidence>
<dbReference type="EMBL" id="JBHMCA010000073">
    <property type="protein sequence ID" value="MFB9450267.1"/>
    <property type="molecule type" value="Genomic_DNA"/>
</dbReference>
<feature type="region of interest" description="Disordered" evidence="1">
    <location>
        <begin position="28"/>
        <end position="62"/>
    </location>
</feature>
<sequence>MLPYVPLTRCRGDYSAAATATSPADAAITAAPGTGRPARPEEGLSAGAPCMSAGERAGLSGG</sequence>
<comment type="caution">
    <text evidence="2">The sequence shown here is derived from an EMBL/GenBank/DDBJ whole genome shotgun (WGS) entry which is preliminary data.</text>
</comment>
<reference evidence="2 3" key="1">
    <citation type="submission" date="2024-09" db="EMBL/GenBank/DDBJ databases">
        <authorList>
            <person name="Sun Q."/>
            <person name="Mori K."/>
        </authorList>
    </citation>
    <scope>NUCLEOTIDE SEQUENCE [LARGE SCALE GENOMIC DNA]</scope>
    <source>
        <strain evidence="2 3">JCM 3307</strain>
    </source>
</reference>
<evidence type="ECO:0000256" key="1">
    <source>
        <dbReference type="SAM" id="MobiDB-lite"/>
    </source>
</evidence>
<accession>A0ABV5MN34</accession>
<protein>
    <submittedName>
        <fullName evidence="2">Uncharacterized protein</fullName>
    </submittedName>
</protein>
<gene>
    <name evidence="2" type="ORF">ACFFTR_44920</name>
</gene>